<dbReference type="PROSITE" id="PS50181">
    <property type="entry name" value="FBOX"/>
    <property type="match status" value="1"/>
</dbReference>
<evidence type="ECO:0000313" key="2">
    <source>
        <dbReference type="EMBL" id="RDX52556.1"/>
    </source>
</evidence>
<keyword evidence="3" id="KW-1185">Reference proteome</keyword>
<dbReference type="Pfam" id="PF12937">
    <property type="entry name" value="F-box-like"/>
    <property type="match status" value="1"/>
</dbReference>
<organism evidence="2 3">
    <name type="scientific">Lentinus brumalis</name>
    <dbReference type="NCBI Taxonomy" id="2498619"/>
    <lineage>
        <taxon>Eukaryota</taxon>
        <taxon>Fungi</taxon>
        <taxon>Dikarya</taxon>
        <taxon>Basidiomycota</taxon>
        <taxon>Agaricomycotina</taxon>
        <taxon>Agaricomycetes</taxon>
        <taxon>Polyporales</taxon>
        <taxon>Polyporaceae</taxon>
        <taxon>Lentinus</taxon>
    </lineage>
</organism>
<name>A0A371DJ56_9APHY</name>
<dbReference type="SMART" id="SM00256">
    <property type="entry name" value="FBOX"/>
    <property type="match status" value="1"/>
</dbReference>
<dbReference type="SUPFAM" id="SSF81383">
    <property type="entry name" value="F-box domain"/>
    <property type="match status" value="1"/>
</dbReference>
<evidence type="ECO:0000313" key="3">
    <source>
        <dbReference type="Proteomes" id="UP000256964"/>
    </source>
</evidence>
<dbReference type="InterPro" id="IPR036047">
    <property type="entry name" value="F-box-like_dom_sf"/>
</dbReference>
<sequence>MTSLPPELVIAVLVNLDFRTILHCRQVCATWKDLVDRDTRMQYTVELGTAGMEDGPPSNLTPSARLALLRERQSAWRRLAWRSELTFPMGFGPWELYGGVLAQMQDVNLVLQQLPSAIRGIKAKKWEIPDVGMDMRDFSMDPAQDLLIVVEHTMVGYVFCPSPSASVCCLYLKSLLTGAPHPAAVGSAVLRHQTFLRPHMYIIRIAGDHLGTLLLSRAPGDPSELLIWNWRTGHCRLVRVNLHFSDSSFAFLTPRYLLLCPFGNEESDSPDNAQYDDSRRSPRILVLDMELAPHEPVQLKNLEYMCDFLYPKLGPTCRVVGMTIRSAPAPHWQPHPSLQVPFSVGQEERLFVVSLYVAEKGQRQLRSLVSLIPSSTFFTSLSLIPSETIRHTFTWADWGPKGSRFYVTPSEVTIVWICYVCGMSFVFLSRDGSQQIVTLLDFNQRDIRRAGLEKEPLSQHAELVTQATTFADRDIFEDVVQTSLPYRETRMASFDEEREGWIDAAMIDEDSLILVSSVSHLF</sequence>
<dbReference type="OrthoDB" id="3256413at2759"/>
<dbReference type="EMBL" id="KZ857390">
    <property type="protein sequence ID" value="RDX52556.1"/>
    <property type="molecule type" value="Genomic_DNA"/>
</dbReference>
<evidence type="ECO:0000259" key="1">
    <source>
        <dbReference type="PROSITE" id="PS50181"/>
    </source>
</evidence>
<dbReference type="Proteomes" id="UP000256964">
    <property type="component" value="Unassembled WGS sequence"/>
</dbReference>
<reference evidence="2 3" key="1">
    <citation type="journal article" date="2018" name="Biotechnol. Biofuels">
        <title>Integrative visual omics of the white-rot fungus Polyporus brumalis exposes the biotechnological potential of its oxidative enzymes for delignifying raw plant biomass.</title>
        <authorList>
            <person name="Miyauchi S."/>
            <person name="Rancon A."/>
            <person name="Drula E."/>
            <person name="Hage H."/>
            <person name="Chaduli D."/>
            <person name="Favel A."/>
            <person name="Grisel S."/>
            <person name="Henrissat B."/>
            <person name="Herpoel-Gimbert I."/>
            <person name="Ruiz-Duenas F.J."/>
            <person name="Chevret D."/>
            <person name="Hainaut M."/>
            <person name="Lin J."/>
            <person name="Wang M."/>
            <person name="Pangilinan J."/>
            <person name="Lipzen A."/>
            <person name="Lesage-Meessen L."/>
            <person name="Navarro D."/>
            <person name="Riley R."/>
            <person name="Grigoriev I.V."/>
            <person name="Zhou S."/>
            <person name="Raouche S."/>
            <person name="Rosso M.N."/>
        </authorList>
    </citation>
    <scope>NUCLEOTIDE SEQUENCE [LARGE SCALE GENOMIC DNA]</scope>
    <source>
        <strain evidence="2 3">BRFM 1820</strain>
    </source>
</reference>
<accession>A0A371DJ56</accession>
<proteinExistence type="predicted"/>
<dbReference type="STRING" id="139420.A0A371DJ56"/>
<protein>
    <recommendedName>
        <fullName evidence="1">F-box domain-containing protein</fullName>
    </recommendedName>
</protein>
<gene>
    <name evidence="2" type="ORF">OH76DRAFT_1345252</name>
</gene>
<feature type="domain" description="F-box" evidence="1">
    <location>
        <begin position="1"/>
        <end position="44"/>
    </location>
</feature>
<dbReference type="InterPro" id="IPR001810">
    <property type="entry name" value="F-box_dom"/>
</dbReference>
<dbReference type="AlphaFoldDB" id="A0A371DJ56"/>
<dbReference type="Gene3D" id="1.20.1280.50">
    <property type="match status" value="1"/>
</dbReference>